<name>A0A059FE74_9PROT</name>
<organism evidence="1 2">
    <name type="scientific">Hyphomonas jannaschiana VP2</name>
    <dbReference type="NCBI Taxonomy" id="1280952"/>
    <lineage>
        <taxon>Bacteria</taxon>
        <taxon>Pseudomonadati</taxon>
        <taxon>Pseudomonadota</taxon>
        <taxon>Alphaproteobacteria</taxon>
        <taxon>Hyphomonadales</taxon>
        <taxon>Hyphomonadaceae</taxon>
        <taxon>Hyphomonas</taxon>
    </lineage>
</organism>
<gene>
    <name evidence="1" type="ORF">HJA_06557</name>
</gene>
<keyword evidence="2" id="KW-1185">Reference proteome</keyword>
<dbReference type="OrthoDB" id="7621799at2"/>
<dbReference type="Proteomes" id="UP000024816">
    <property type="component" value="Unassembled WGS sequence"/>
</dbReference>
<dbReference type="EMBL" id="ARYJ01000004">
    <property type="protein sequence ID" value="KCZ88935.1"/>
    <property type="molecule type" value="Genomic_DNA"/>
</dbReference>
<sequence>MSLFHPPAHFPPQLAFLWPIIWVQVLMLRAQIRAAYGRGVVYRWSVTDNLRVYLVSIEWMPGQKTEHAWLKPRAHVNDRLAAACDGRGAAPAYLHLQPLSLGRGVRVRGKGVSTSVVCAAATSPLIPNPFSPGRRGFHLPLPET</sequence>
<accession>A0A059FE74</accession>
<dbReference type="AlphaFoldDB" id="A0A059FE74"/>
<dbReference type="RefSeq" id="WP_035579894.1">
    <property type="nucleotide sequence ID" value="NZ_ARYJ01000004.1"/>
</dbReference>
<comment type="caution">
    <text evidence="1">The sequence shown here is derived from an EMBL/GenBank/DDBJ whole genome shotgun (WGS) entry which is preliminary data.</text>
</comment>
<reference evidence="1 2" key="1">
    <citation type="journal article" date="2014" name="Antonie Van Leeuwenhoek">
        <title>Hyphomonas beringensis sp. nov. and Hyphomonas chukchiensis sp. nov., isolated from surface seawater of the Bering Sea and Chukchi Sea.</title>
        <authorList>
            <person name="Li C."/>
            <person name="Lai Q."/>
            <person name="Li G."/>
            <person name="Dong C."/>
            <person name="Wang J."/>
            <person name="Liao Y."/>
            <person name="Shao Z."/>
        </authorList>
    </citation>
    <scope>NUCLEOTIDE SEQUENCE [LARGE SCALE GENOMIC DNA]</scope>
    <source>
        <strain evidence="1 2">VP2</strain>
    </source>
</reference>
<evidence type="ECO:0000313" key="2">
    <source>
        <dbReference type="Proteomes" id="UP000024816"/>
    </source>
</evidence>
<protein>
    <submittedName>
        <fullName evidence="1">Uncharacterized protein</fullName>
    </submittedName>
</protein>
<proteinExistence type="predicted"/>
<evidence type="ECO:0000313" key="1">
    <source>
        <dbReference type="EMBL" id="KCZ88935.1"/>
    </source>
</evidence>